<protein>
    <submittedName>
        <fullName evidence="1">Uncharacterized protein</fullName>
    </submittedName>
</protein>
<evidence type="ECO:0000313" key="2">
    <source>
        <dbReference type="Proteomes" id="UP000800093"/>
    </source>
</evidence>
<gene>
    <name evidence="1" type="ORF">CC78DRAFT_542655</name>
</gene>
<accession>A0A9P4KE16</accession>
<name>A0A9P4KE16_9PLEO</name>
<dbReference type="Proteomes" id="UP000800093">
    <property type="component" value="Unassembled WGS sequence"/>
</dbReference>
<evidence type="ECO:0000313" key="1">
    <source>
        <dbReference type="EMBL" id="KAF2266147.1"/>
    </source>
</evidence>
<proteinExistence type="predicted"/>
<keyword evidence="2" id="KW-1185">Reference proteome</keyword>
<organism evidence="1 2">
    <name type="scientific">Lojkania enalia</name>
    <dbReference type="NCBI Taxonomy" id="147567"/>
    <lineage>
        <taxon>Eukaryota</taxon>
        <taxon>Fungi</taxon>
        <taxon>Dikarya</taxon>
        <taxon>Ascomycota</taxon>
        <taxon>Pezizomycotina</taxon>
        <taxon>Dothideomycetes</taxon>
        <taxon>Pleosporomycetidae</taxon>
        <taxon>Pleosporales</taxon>
        <taxon>Pleosporales incertae sedis</taxon>
        <taxon>Lojkania</taxon>
    </lineage>
</organism>
<comment type="caution">
    <text evidence="1">The sequence shown here is derived from an EMBL/GenBank/DDBJ whole genome shotgun (WGS) entry which is preliminary data.</text>
</comment>
<dbReference type="AlphaFoldDB" id="A0A9P4KE16"/>
<reference evidence="2" key="1">
    <citation type="journal article" date="2020" name="Stud. Mycol.">
        <title>101 Dothideomycetes genomes: A test case for predicting lifestyles and emergence of pathogens.</title>
        <authorList>
            <person name="Haridas S."/>
            <person name="Albert R."/>
            <person name="Binder M."/>
            <person name="Bloem J."/>
            <person name="LaButti K."/>
            <person name="Salamov A."/>
            <person name="Andreopoulos B."/>
            <person name="Baker S."/>
            <person name="Barry K."/>
            <person name="Bills G."/>
            <person name="Bluhm B."/>
            <person name="Cannon C."/>
            <person name="Castanera R."/>
            <person name="Culley D."/>
            <person name="Daum C."/>
            <person name="Ezra D."/>
            <person name="Gonzalez J."/>
            <person name="Henrissat B."/>
            <person name="Kuo A."/>
            <person name="Liang C."/>
            <person name="Lipzen A."/>
            <person name="Lutzoni F."/>
            <person name="Magnuson J."/>
            <person name="Mondo S."/>
            <person name="Nolan M."/>
            <person name="Ohm R."/>
            <person name="Pangilinan J."/>
            <person name="Park H.-J."/>
            <person name="Ramirez L."/>
            <person name="Alfaro M."/>
            <person name="Sun H."/>
            <person name="Tritt A."/>
            <person name="Yoshinaga Y."/>
            <person name="Zwiers L.-H."/>
            <person name="Turgeon B."/>
            <person name="Goodwin S."/>
            <person name="Spatafora J."/>
            <person name="Crous P."/>
            <person name="Grigoriev I."/>
        </authorList>
    </citation>
    <scope>NUCLEOTIDE SEQUENCE [LARGE SCALE GENOMIC DNA]</scope>
    <source>
        <strain evidence="2">CBS 304.66</strain>
    </source>
</reference>
<sequence>MRMFGGGQKKVEGFPTVAVPNYIIDSEARLVTNEGGGREELEDLSTVTVCNSLVDSDAELSSPTLTTRNSPIYSGIKLVTDMCSRPGIHTDQKGNIESINHESLSPHGSSECYDYSEASMEINEEIEINHDDTPAYDTVEQLESRSSAWSNRETGAELGRI</sequence>
<dbReference type="EMBL" id="ML986600">
    <property type="protein sequence ID" value="KAF2266147.1"/>
    <property type="molecule type" value="Genomic_DNA"/>
</dbReference>